<sequence>MQDKHSIRARYKDTSRIIFFNDHWKSSINNEESLPQYQPSYCSESLRSINSTITLDSTVSRSGSQILGNGSTSKPKKKSLLQKLSFSFSRSSSIPGDKIIENGGEKKEENV</sequence>
<dbReference type="AlphaFoldDB" id="A0A0K0EJ45"/>
<dbReference type="WBParaSite" id="TCONS_00008038.p1">
    <property type="protein sequence ID" value="TCONS_00008038.p1"/>
    <property type="gene ID" value="XLOC_006035"/>
</dbReference>
<keyword evidence="2" id="KW-1185">Reference proteome</keyword>
<proteinExistence type="predicted"/>
<evidence type="ECO:0000256" key="1">
    <source>
        <dbReference type="SAM" id="MobiDB-lite"/>
    </source>
</evidence>
<protein>
    <submittedName>
        <fullName evidence="3 4">Uncharacterized protein</fullName>
    </submittedName>
</protein>
<reference evidence="3" key="1">
    <citation type="submission" date="2015-08" db="UniProtKB">
        <authorList>
            <consortium name="WormBaseParasite"/>
        </authorList>
    </citation>
    <scope>IDENTIFICATION</scope>
</reference>
<organism evidence="3">
    <name type="scientific">Strongyloides stercoralis</name>
    <name type="common">Threadworm</name>
    <dbReference type="NCBI Taxonomy" id="6248"/>
    <lineage>
        <taxon>Eukaryota</taxon>
        <taxon>Metazoa</taxon>
        <taxon>Ecdysozoa</taxon>
        <taxon>Nematoda</taxon>
        <taxon>Chromadorea</taxon>
        <taxon>Rhabditida</taxon>
        <taxon>Tylenchina</taxon>
        <taxon>Panagrolaimomorpha</taxon>
        <taxon>Strongyloidoidea</taxon>
        <taxon>Strongyloididae</taxon>
        <taxon>Strongyloides</taxon>
    </lineage>
</organism>
<name>A0A0K0EJ45_STRER</name>
<evidence type="ECO:0000313" key="3">
    <source>
        <dbReference type="WBParaSite" id="SSTP_0000949600.1"/>
    </source>
</evidence>
<accession>A0A0K0EJ45</accession>
<feature type="region of interest" description="Disordered" evidence="1">
    <location>
        <begin position="90"/>
        <end position="111"/>
    </location>
</feature>
<evidence type="ECO:0000313" key="2">
    <source>
        <dbReference type="Proteomes" id="UP000035681"/>
    </source>
</evidence>
<feature type="compositionally biased region" description="Basic and acidic residues" evidence="1">
    <location>
        <begin position="98"/>
        <end position="111"/>
    </location>
</feature>
<dbReference type="Proteomes" id="UP000035681">
    <property type="component" value="Unplaced"/>
</dbReference>
<dbReference type="WBParaSite" id="SSTP_0000949600.1">
    <property type="protein sequence ID" value="SSTP_0000949600.1"/>
    <property type="gene ID" value="SSTP_0000949600"/>
</dbReference>
<evidence type="ECO:0000313" key="4">
    <source>
        <dbReference type="WBParaSite" id="TCONS_00008038.p1"/>
    </source>
</evidence>